<evidence type="ECO:0000313" key="5">
    <source>
        <dbReference type="Proteomes" id="UP000019229"/>
    </source>
</evidence>
<feature type="transmembrane region" description="Helical" evidence="2">
    <location>
        <begin position="26"/>
        <end position="45"/>
    </location>
</feature>
<dbReference type="eggNOG" id="ENOG5032EJ0">
    <property type="taxonomic scope" value="Bacteria"/>
</dbReference>
<dbReference type="KEGG" id="mbc:MYB_01260"/>
<feature type="region of interest" description="Disordered" evidence="1">
    <location>
        <begin position="3379"/>
        <end position="3406"/>
    </location>
</feature>
<dbReference type="InterPro" id="IPR009849">
    <property type="entry name" value="DUF1410"/>
</dbReference>
<protein>
    <recommendedName>
        <fullName evidence="3">DUF1410 domain-containing protein</fullName>
    </recommendedName>
</protein>
<name>W5USZ9_9BACT</name>
<keyword evidence="2" id="KW-0812">Transmembrane</keyword>
<dbReference type="RefSeq" id="WP_022935011.1">
    <property type="nucleotide sequence ID" value="NZ_CP007154.1"/>
</dbReference>
<dbReference type="EMBL" id="CP007154">
    <property type="protein sequence ID" value="AHH45262.1"/>
    <property type="molecule type" value="Genomic_DNA"/>
</dbReference>
<gene>
    <name evidence="4" type="ORF">MYB_01260</name>
</gene>
<organism evidence="4 5">
    <name type="scientific">Mesomycoplasma bovoculi M165/69</name>
    <dbReference type="NCBI Taxonomy" id="743966"/>
    <lineage>
        <taxon>Bacteria</taxon>
        <taxon>Bacillati</taxon>
        <taxon>Mycoplasmatota</taxon>
        <taxon>Mycoplasmoidales</taxon>
        <taxon>Metamycoplasmataceae</taxon>
        <taxon>Mesomycoplasma</taxon>
    </lineage>
</organism>
<feature type="domain" description="DUF1410" evidence="3">
    <location>
        <begin position="1288"/>
        <end position="1348"/>
    </location>
</feature>
<feature type="region of interest" description="Disordered" evidence="1">
    <location>
        <begin position="973"/>
        <end position="992"/>
    </location>
</feature>
<evidence type="ECO:0000313" key="4">
    <source>
        <dbReference type="EMBL" id="AHH45262.1"/>
    </source>
</evidence>
<evidence type="ECO:0000256" key="1">
    <source>
        <dbReference type="SAM" id="MobiDB-lite"/>
    </source>
</evidence>
<dbReference type="HOGENOM" id="CLU_224349_0_0_14"/>
<keyword evidence="2" id="KW-0472">Membrane</keyword>
<dbReference type="Proteomes" id="UP000019229">
    <property type="component" value="Chromosome"/>
</dbReference>
<dbReference type="PATRIC" id="fig|743966.3.peg.254"/>
<dbReference type="Pfam" id="PF07198">
    <property type="entry name" value="DUF1410"/>
    <property type="match status" value="1"/>
</dbReference>
<proteinExistence type="predicted"/>
<accession>W5USZ9</accession>
<keyword evidence="2" id="KW-1133">Transmembrane helix</keyword>
<evidence type="ECO:0000259" key="3">
    <source>
        <dbReference type="Pfam" id="PF07198"/>
    </source>
</evidence>
<reference evidence="4 5" key="1">
    <citation type="journal article" date="2014" name="Genome Announc.">
        <title>Complete Genome Sequence of Mycoplasma bovoculi Strain M165/69T (ATCC 29104).</title>
        <authorList>
            <person name="Calcutt M.J."/>
            <person name="Foecking M.F."/>
        </authorList>
    </citation>
    <scope>NUCLEOTIDE SEQUENCE [LARGE SCALE GENOMIC DNA]</scope>
    <source>
        <strain evidence="4">M165/69</strain>
    </source>
</reference>
<dbReference type="OrthoDB" id="401250at2"/>
<sequence length="3779" mass="416566">MAKNKQNSQNKKIDQVISKNNRVKKIIAASGALTAASVAIAPYLMKILKTQDIFINNFVASNVTGNTANFTFNLQGENKKIDAIVKKTDLELLFFDQNNVLIGKTPVRYDQDSDKFRAFYDRFDAGSLYSMQLIAPNYGRYNFIFNNNSANYFSTTSQVENIDYVSKLDKSDVVLTINDSQDLLANNTNVFVKYNLEGSSQMLEAQAKVESKMVNGLPDPKIKYATFALSNLHRGVRYQINQIYYQDGNKDFNLTSSPSVIKEFSTQVPTGSLANLVQKTIGRRQAGLDLAFTSEDPDLAGKNVVVEYYYQNNAGSYSFGRSQSLTIGGKAGDYHIDGLQLSKLAGGQKFFVSRIIGSDDSVDINVKPNFSFASAPEISKIRTATQNDGYTRFDVTFQDNGLLLNGQNVQIDFKSLRDQSNHSVTGTVVGNKFVGFADNLPRFSKFLITNARAVSKAQLFSEDGQDTLVSLDDKPIFFGDNVTEQQREFTTSVGYAEADKVSIDQISETSAQVTVEYDSVDNYLLNQQATLFYTVQGASNVLKSNIASIVAADNGRVKVTWNLVNLQSGAKYNLSSITFSKVDGSGYGDFASVFAKNITGQDLEFATKPALSNIFSAEQAGSKVSLTMLLQNATNHFTSANIYYREYNPNGQDTKVGEWQSSDEKIEAQVFNDISIKGLTKDALAKGKNYIITKVEMIGDDGYKSSLGSNDILPVSRNIDLPDRIFSVSAPITVTSVQQVSDTVNSAKIRVNFDIPSVNIIGNDPITITYYRAGTNEILTKTGAITSGNYADFQLDDLAIGSKYYLNSVKIKKTLVNDRVVGTIYKNVAALYADAVNVEQRSFYTTSGVSKVVYDNSREGAVYADFYLADARGDYKGATAKLKYDLIKKDQALYQEQEANKAKATTMADTAVNGVSQSSGAKRRTRRATSPIQANIESGTFKVLGSRIRVDLTNLVKKGEYEINTNSLELISAPDAREKDNSTKHGQQRLQGNDLKIPFKPQLLDSAENNTFDTVPKTATITSISQSQVKDKGATFSIDFAAPDSYLYDGTRIKAKLQKVGEDTPPVEVEGTVTTKNGKQQVDFDANQLLQGSRYQLASFHRVDHPKEEIEIVNGDSVTFTSQFVDTQAAVKAINYTNVGETKARINLELADQGQQVGDNAVVKIKLKYQHYDPQTNQQHFVDKELTTQTSSISNIYSFNLDGLDKATNYQIESISFEKPAAQGQQAANPIDLHDLEATKTQLTSEKHFETQGKNVTVNAIAVTGIQPNSAQLALTFADSDRILLREKQNTQQKVQITYKNLNLDEVRTETVDMTVDNVGKTGNVALSNLVDGSQYQITKVSLVGNDDIKFGFDDSTGSQAGIDKQFFKTTPTYKIAHAKSLTERSGQIDIELNDKAGQLDGLPLEVSYQKLDDNGRLEGATQKTTVTVNGAKAVVDLSNLDRAATYVVTGIKYKESATGAANFIDLQKYPATAGDNNKVKLHLIAQSTTIENVSYTSGNTNASATINFAASDAKFLEGRKFEVELESLNSGNSEKVKVEGTVTRGQHSITINVPTLKNATYYNIVKVTDITDIPENEKSTKQKLTTINFTVAARKKAYLATKPEITNISVSSISERKYAISMLVSDPLRSNTQPIDGTKFESLNGRQVVIKYKETSGAGVATGQQDQTIEGTIQNGQIYVEIDNLTKGATYKIESVEFKTGENAKIANADNLWSTLNQLWIEDNVNFATPKQSSSQVAKTNLNFTVTPISATVTEIEQETYSPTDVKVKIKFANAEDKFLTSENKTFQLSYQGIGGATQTTSLTKGADGSYEATITGGLSYGSLYNIVGITDNTGSTRDGRLQTINYDTQALVNRKFATQPEISSFSAFPVQGEDTKQKIRIDFKDQGGLLTDGQYILHFIDTNNIDQVDQSNSINQKIGNVTVSNGVATGELSDLARYGIYKIVKITPVPPTRRARSTTSPKFTEIPLAATFTTDQQKQFTNWPQSLEITNIVADPNKTNNKSSLDITVSMDKSYRRYLKAFGTSQQVNLVLETPNGRTIQQGLPSFKSLNTANVNTATANQDPTISYHWGDFNGQIGDRTKFQIKNLDFLQDTHKLPVVFKYDTSKPDGFKYSDLFFTSAPLIDSITAKPLGETQGQFIVNIQDEFGSFSGKTLQITYGTLGADGQITNEHASKSTLFVSTQTSSENSKLSTGKRKLSQAIFTIDGLTKFTDYKIKSIKVVDEKTHNETLGNKNDATTGAAELALQSGNQNRSLTNPTLKTLASSFAVTNIEQVNSASLSKDSATVKVFFDNNVDGWLNAQHQALYLRYKSRKDGQVSVSRAVATPTQTGNYFEYSLNNLEAGTKYEILSLSKTNNINDNDITVTLPTGSGDNKTFETLPTIKGVSYTTHPDQNKVNIKLQLENTAGIDLLANTGSHNLNIRVAEIDNAGHATNVQVPLNGLTVIGENNHKTISFDLATGTNIYAGNFYKIESVTLNSTNLEFSQGVTDDDKTFDTGISQTTVSNITSSSPTHNSGVFKIKFNDKDKFLVGNYQAKIKYGTPDNSPISDLATQTIDINQNNFTSGVDFTLNNLVAGQKYEVKEVYVERIANKNYLHGIFLPEKLNVNQFSTSDNIAKGNIPIAAQLLTDVDIESITTVSLTEQTAKIAVNFRNDDQTLQNMLKTHKLKLTYKLWDAGNANFVSYKGYQDFKTIHDTQVVEVDDLAIAQSGKKSNNIAEFTIQQAFKGAKYYVDKVEFIPKQGSGAPKTIAFESPLSAIEARSFGIKASTAEIANVTSHFTESTNTSARVTIDFAQNDVFLVGKKVALEYYDEQHPGTKYYSQSILTSQSASSTGNLHNNVSANFLIEGLNPGSSYKVVTAVVGDESIQINLNNSLNANGGNSIKFQTATQINTISVTSINDTSANITLNVANTLTNPNLQYTDTDEVQVTFQPIKIITEQTPGSAGEVTVNGQFQGNGTRIVINNSQFTTHQLQQYTEYYIKAVRITPRGAHAQEKNSNIYFNKSLETTGLLNTTRYFSTTGTNIYLDTTYNTSGFTAGYKAEAVTTTSAKVTFRVNEVGKAIAKGKTFVLKIKNGDDSGAEEQTNYSASVDPHGDLSFLVDTNNSNGLLDVGKKYKVMEVTELQSSSSSSSSVSGVANKLFATKYKDETVDSVTIDSPNGNGQWNRNPYSYEIPFKLNLVDPNIVGTATERQGQQLTIRYNDGGTTKQEHTLTANWDEASQSYKLPVTDVRDLIGKELTLSVANFKQKENPLSQTLDKTETLDKLTSGYEIKTSLDSNFLIEGAVSTDVSIPDLIGLTLAVYDPTHAIRQTPLISSATSLNNNRFLMIPYDENIVKVPTDLNVISTTNSQNGRTVNSWEYFFNPPGGGGSLQNGASGWAHSQQNNNWQNSIDQGEGRANSSRGAGNVFDMRGPIANNFYFFHLMTNFGSRFGDITNQTIQKKQGITPKFLRFDPIPQTQYTPYKKDTSLITIYYDYQQFFDTFPSSSFVEMDLTKFKIFGQTPFVKKSYTIPTGNKYDTQVSNNKWFTFPQKTKDRFVVRQLENVALSDANFNKLLSGQRNVVKIWKNGSEKTYNVGYESDNGTLFAYANLKVQNIFGDILAPLYLPNPEFYNNPNFALLESKYELKRDSSNNDDPVFSVRISDTPWYSLQQKIQTYYQGQSKQGSTYFSLFAVFLDYNGRMYFAGDSNGGAVYPLSNFDNDQGKWINFHLKPALDKLGYYKGSQYDSKNNPLIFLGVWGRFSDSPNTDAKLRTIYYRPDYYARNKAFLITPYKQ</sequence>
<feature type="compositionally biased region" description="Polar residues" evidence="1">
    <location>
        <begin position="3383"/>
        <end position="3406"/>
    </location>
</feature>
<keyword evidence="5" id="KW-1185">Reference proteome</keyword>
<evidence type="ECO:0000256" key="2">
    <source>
        <dbReference type="SAM" id="Phobius"/>
    </source>
</evidence>